<feature type="region of interest" description="Disordered" evidence="1">
    <location>
        <begin position="55"/>
        <end position="75"/>
    </location>
</feature>
<reference evidence="3 4" key="1">
    <citation type="submission" date="2023-07" db="EMBL/GenBank/DDBJ databases">
        <title>Genomic Encyclopedia of Type Strains, Phase IV (KMG-IV): sequencing the most valuable type-strain genomes for metagenomic binning, comparative biology and taxonomic classification.</title>
        <authorList>
            <person name="Goeker M."/>
        </authorList>
    </citation>
    <scope>NUCLEOTIDE SEQUENCE [LARGE SCALE GENOMIC DNA]</scope>
    <source>
        <strain evidence="3 4">DSM 17740</strain>
    </source>
</reference>
<accession>A0ABU0CX95</accession>
<dbReference type="InterPro" id="IPR019606">
    <property type="entry name" value="GerMN"/>
</dbReference>
<dbReference type="Proteomes" id="UP001232445">
    <property type="component" value="Unassembled WGS sequence"/>
</dbReference>
<proteinExistence type="predicted"/>
<sequence>MKGYKIVLPLFVLVLAAVFLTGCVFGPSRDTGSDPIDPPQEDYFSEGDEIEFNLEEGGESEEGAEAEEETKEEAKETERTIYVFDHEGRVVPLTVKVPHTEGVAKQALEYLVVDGPVTEQLPDGMRAVLPPGTEMTVKIDSEEQTAVVDFSSEFKNYKPEDEKGILEAITFTLTEFDGIEKVKIMINGYYQDTMPVGGTPINQPLSRKDGINLEVADGTRIGNNSVVTLYFKGQSPSGNFDYYVPVSRVIPKSDDLLKATIEELIAGPESGSGLYSLLSNEIKLLEAYLEKDLAVLNFDQNLVNVAGEETTVSSDIVNAIVLSVTELAPVAQVKLMVEGNQEVAGISEPVSRPVEVNAASF</sequence>
<comment type="caution">
    <text evidence="3">The sequence shown here is derived from an EMBL/GenBank/DDBJ whole genome shotgun (WGS) entry which is preliminary data.</text>
</comment>
<dbReference type="SMART" id="SM00909">
    <property type="entry name" value="Germane"/>
    <property type="match status" value="2"/>
</dbReference>
<keyword evidence="4" id="KW-1185">Reference proteome</keyword>
<evidence type="ECO:0000313" key="4">
    <source>
        <dbReference type="Proteomes" id="UP001232445"/>
    </source>
</evidence>
<feature type="compositionally biased region" description="Acidic residues" evidence="1">
    <location>
        <begin position="55"/>
        <end position="71"/>
    </location>
</feature>
<feature type="domain" description="GerMN" evidence="2">
    <location>
        <begin position="257"/>
        <end position="346"/>
    </location>
</feature>
<organism evidence="3 4">
    <name type="scientific">Caldalkalibacillus uzonensis</name>
    <dbReference type="NCBI Taxonomy" id="353224"/>
    <lineage>
        <taxon>Bacteria</taxon>
        <taxon>Bacillati</taxon>
        <taxon>Bacillota</taxon>
        <taxon>Bacilli</taxon>
        <taxon>Bacillales</taxon>
        <taxon>Bacillaceae</taxon>
        <taxon>Caldalkalibacillus</taxon>
    </lineage>
</organism>
<protein>
    <submittedName>
        <fullName evidence="3">Germination protein M</fullName>
    </submittedName>
</protein>
<evidence type="ECO:0000256" key="1">
    <source>
        <dbReference type="SAM" id="MobiDB-lite"/>
    </source>
</evidence>
<dbReference type="RefSeq" id="WP_307343274.1">
    <property type="nucleotide sequence ID" value="NZ_JAUSUQ010000022.1"/>
</dbReference>
<name>A0ABU0CX95_9BACI</name>
<dbReference type="Pfam" id="PF10646">
    <property type="entry name" value="Germane"/>
    <property type="match status" value="2"/>
</dbReference>
<dbReference type="PROSITE" id="PS51257">
    <property type="entry name" value="PROKAR_LIPOPROTEIN"/>
    <property type="match status" value="1"/>
</dbReference>
<feature type="domain" description="GerMN" evidence="2">
    <location>
        <begin position="104"/>
        <end position="195"/>
    </location>
</feature>
<gene>
    <name evidence="3" type="ORF">J2S00_003718</name>
</gene>
<dbReference type="EMBL" id="JAUSUQ010000022">
    <property type="protein sequence ID" value="MDQ0340878.1"/>
    <property type="molecule type" value="Genomic_DNA"/>
</dbReference>
<evidence type="ECO:0000259" key="2">
    <source>
        <dbReference type="SMART" id="SM00909"/>
    </source>
</evidence>
<evidence type="ECO:0000313" key="3">
    <source>
        <dbReference type="EMBL" id="MDQ0340878.1"/>
    </source>
</evidence>